<dbReference type="EMBL" id="FJOG01000057">
    <property type="protein sequence ID" value="CZR68628.1"/>
    <property type="molecule type" value="Genomic_DNA"/>
</dbReference>
<dbReference type="GO" id="GO:0005737">
    <property type="term" value="C:cytoplasm"/>
    <property type="evidence" value="ECO:0007669"/>
    <property type="project" value="TreeGrafter"/>
</dbReference>
<evidence type="ECO:0000313" key="2">
    <source>
        <dbReference type="EMBL" id="CZR68628.1"/>
    </source>
</evidence>
<dbReference type="AlphaFoldDB" id="A0A1L7XUC4"/>
<keyword evidence="3" id="KW-1185">Reference proteome</keyword>
<proteinExistence type="predicted"/>
<accession>A0A1L7XUC4</accession>
<dbReference type="PANTHER" id="PTHR48079">
    <property type="entry name" value="PROTEIN YEEZ"/>
    <property type="match status" value="1"/>
</dbReference>
<evidence type="ECO:0000313" key="3">
    <source>
        <dbReference type="Proteomes" id="UP000184330"/>
    </source>
</evidence>
<protein>
    <recommendedName>
        <fullName evidence="1">NAD-dependent epimerase/dehydratase domain-containing protein</fullName>
    </recommendedName>
</protein>
<name>A0A1L7XUC4_9HELO</name>
<dbReference type="PANTHER" id="PTHR48079:SF6">
    <property type="entry name" value="NAD(P)-BINDING DOMAIN-CONTAINING PROTEIN-RELATED"/>
    <property type="match status" value="1"/>
</dbReference>
<dbReference type="SUPFAM" id="SSF51735">
    <property type="entry name" value="NAD(P)-binding Rossmann-fold domains"/>
    <property type="match status" value="1"/>
</dbReference>
<dbReference type="Proteomes" id="UP000184330">
    <property type="component" value="Unassembled WGS sequence"/>
</dbReference>
<dbReference type="OrthoDB" id="10262413at2759"/>
<organism evidence="2 3">
    <name type="scientific">Phialocephala subalpina</name>
    <dbReference type="NCBI Taxonomy" id="576137"/>
    <lineage>
        <taxon>Eukaryota</taxon>
        <taxon>Fungi</taxon>
        <taxon>Dikarya</taxon>
        <taxon>Ascomycota</taxon>
        <taxon>Pezizomycotina</taxon>
        <taxon>Leotiomycetes</taxon>
        <taxon>Helotiales</taxon>
        <taxon>Mollisiaceae</taxon>
        <taxon>Phialocephala</taxon>
        <taxon>Phialocephala fortinii species complex</taxon>
    </lineage>
</organism>
<gene>
    <name evidence="2" type="ORF">PAC_18527</name>
</gene>
<feature type="domain" description="NAD-dependent epimerase/dehydratase" evidence="1">
    <location>
        <begin position="5"/>
        <end position="200"/>
    </location>
</feature>
<dbReference type="GO" id="GO:0004029">
    <property type="term" value="F:aldehyde dehydrogenase (NAD+) activity"/>
    <property type="evidence" value="ECO:0007669"/>
    <property type="project" value="TreeGrafter"/>
</dbReference>
<dbReference type="InterPro" id="IPR036291">
    <property type="entry name" value="NAD(P)-bd_dom_sf"/>
</dbReference>
<sequence length="356" mass="38596">MSPNILITGAAGYIGGSILADFLARSDSLIEKNNISAAVRSEEQANILSKLGINVLKLDLTDEKAVVEGLLSNNITIVIHCASSLDQAQALHLITALGKQQEATGEKTYFIHTSGLGAFVEKTGWPPGETKDTGPVFSVEKELADSFATRKTDVAVIEHSKAQGVTSFIIIPCTVYGRGTGEWNQLSVKIPIWIQGSISQKAVYKFPEDTKVSGVNISDLTALYSQIVKKIVQKETIPSGEEGYYFALAHEIVWSEALQHLAIALKARGLVTDSKIQIWTSDEAAAESLGVPAPFVQVLFNADENIVAENVHKIGWKPVWTYERFLQNIDDQIQDVVDLGKAKSSLVDSLFAAVRG</sequence>
<evidence type="ECO:0000259" key="1">
    <source>
        <dbReference type="Pfam" id="PF01370"/>
    </source>
</evidence>
<dbReference type="Pfam" id="PF01370">
    <property type="entry name" value="Epimerase"/>
    <property type="match status" value="1"/>
</dbReference>
<reference evidence="2 3" key="1">
    <citation type="submission" date="2016-03" db="EMBL/GenBank/DDBJ databases">
        <authorList>
            <person name="Ploux O."/>
        </authorList>
    </citation>
    <scope>NUCLEOTIDE SEQUENCE [LARGE SCALE GENOMIC DNA]</scope>
    <source>
        <strain evidence="2 3">UAMH 11012</strain>
    </source>
</reference>
<dbReference type="Gene3D" id="3.40.50.720">
    <property type="entry name" value="NAD(P)-binding Rossmann-like Domain"/>
    <property type="match status" value="1"/>
</dbReference>
<dbReference type="STRING" id="576137.A0A1L7XUC4"/>
<dbReference type="InterPro" id="IPR051783">
    <property type="entry name" value="NAD(P)-dependent_oxidoreduct"/>
</dbReference>
<dbReference type="InterPro" id="IPR001509">
    <property type="entry name" value="Epimerase_deHydtase"/>
</dbReference>